<dbReference type="GO" id="GO:0016627">
    <property type="term" value="F:oxidoreductase activity, acting on the CH-CH group of donors"/>
    <property type="evidence" value="ECO:0007669"/>
    <property type="project" value="TreeGrafter"/>
</dbReference>
<name>A0A916J4W3_9PROT</name>
<dbReference type="NCBIfam" id="TIGR03666">
    <property type="entry name" value="Rv2061_F420"/>
    <property type="match status" value="1"/>
</dbReference>
<evidence type="ECO:0000313" key="3">
    <source>
        <dbReference type="EMBL" id="CAG4882512.1"/>
    </source>
</evidence>
<comment type="caution">
    <text evidence="3">The sequence shown here is derived from an EMBL/GenBank/DDBJ whole genome shotgun (WGS) entry which is preliminary data.</text>
</comment>
<evidence type="ECO:0000259" key="2">
    <source>
        <dbReference type="Pfam" id="PF01243"/>
    </source>
</evidence>
<dbReference type="InterPro" id="IPR019965">
    <property type="entry name" value="PPOX_F420-dep_Rv2061_put"/>
</dbReference>
<proteinExistence type="predicted"/>
<protein>
    <submittedName>
        <fullName evidence="3">PPOX class F420-dependent oxidoreductase</fullName>
    </submittedName>
</protein>
<dbReference type="GO" id="GO:0005829">
    <property type="term" value="C:cytosol"/>
    <property type="evidence" value="ECO:0007669"/>
    <property type="project" value="TreeGrafter"/>
</dbReference>
<dbReference type="Proteomes" id="UP000742786">
    <property type="component" value="Unassembled WGS sequence"/>
</dbReference>
<dbReference type="InterPro" id="IPR011576">
    <property type="entry name" value="Pyridox_Oxase_N"/>
</dbReference>
<dbReference type="InterPro" id="IPR052019">
    <property type="entry name" value="F420H2_bilvrd_red/Heme_oxyg"/>
</dbReference>
<keyword evidence="4" id="KW-1185">Reference proteome</keyword>
<dbReference type="GO" id="GO:0070967">
    <property type="term" value="F:coenzyme F420 binding"/>
    <property type="evidence" value="ECO:0007669"/>
    <property type="project" value="TreeGrafter"/>
</dbReference>
<feature type="domain" description="Pyridoxamine 5'-phosphate oxidase N-terminal" evidence="2">
    <location>
        <begin position="12"/>
        <end position="126"/>
    </location>
</feature>
<evidence type="ECO:0000256" key="1">
    <source>
        <dbReference type="ARBA" id="ARBA00023002"/>
    </source>
</evidence>
<dbReference type="Pfam" id="PF01243">
    <property type="entry name" value="PNPOx_N"/>
    <property type="match status" value="1"/>
</dbReference>
<dbReference type="AlphaFoldDB" id="A0A916J4W3"/>
<sequence length="127" mass="14118">MNSLPFNPAIERYISLATCRRNGTEVLTPVWLAGAGEHFYLFSAGTSGKVKRIRANPQAKMAPCDARGKVKGPWIDVHARIVAEPEIIERAYAVLRTKYGWQMALLDFFSGLSGKKQKRAVIELKAV</sequence>
<organism evidence="3 4">
    <name type="scientific">Georgfuchsia toluolica</name>
    <dbReference type="NCBI Taxonomy" id="424218"/>
    <lineage>
        <taxon>Bacteria</taxon>
        <taxon>Pseudomonadati</taxon>
        <taxon>Pseudomonadota</taxon>
        <taxon>Betaproteobacteria</taxon>
        <taxon>Nitrosomonadales</taxon>
        <taxon>Sterolibacteriaceae</taxon>
        <taxon>Georgfuchsia</taxon>
    </lineage>
</organism>
<evidence type="ECO:0000313" key="4">
    <source>
        <dbReference type="Proteomes" id="UP000742786"/>
    </source>
</evidence>
<dbReference type="InterPro" id="IPR012349">
    <property type="entry name" value="Split_barrel_FMN-bd"/>
</dbReference>
<reference evidence="3" key="1">
    <citation type="submission" date="2021-04" db="EMBL/GenBank/DDBJ databases">
        <authorList>
            <person name="Hornung B."/>
        </authorList>
    </citation>
    <scope>NUCLEOTIDE SEQUENCE</scope>
    <source>
        <strain evidence="3">G5G6</strain>
    </source>
</reference>
<dbReference type="PANTHER" id="PTHR35176:SF11">
    <property type="entry name" value="PYRIDOXAMINE 5'-PHOSPHATE OXIDASE FAMILY PROTEIN"/>
    <property type="match status" value="1"/>
</dbReference>
<dbReference type="PANTHER" id="PTHR35176">
    <property type="entry name" value="HEME OXYGENASE HI_0854-RELATED"/>
    <property type="match status" value="1"/>
</dbReference>
<dbReference type="SUPFAM" id="SSF50475">
    <property type="entry name" value="FMN-binding split barrel"/>
    <property type="match status" value="1"/>
</dbReference>
<keyword evidence="1" id="KW-0560">Oxidoreductase</keyword>
<dbReference type="EMBL" id="CAJQUM010000001">
    <property type="protein sequence ID" value="CAG4882512.1"/>
    <property type="molecule type" value="Genomic_DNA"/>
</dbReference>
<dbReference type="RefSeq" id="WP_220634577.1">
    <property type="nucleotide sequence ID" value="NZ_CAJQUM010000001.1"/>
</dbReference>
<accession>A0A916J4W3</accession>
<gene>
    <name evidence="3" type="ORF">GTOL_10394</name>
</gene>
<dbReference type="Gene3D" id="2.30.110.10">
    <property type="entry name" value="Electron Transport, Fmn-binding Protein, Chain A"/>
    <property type="match status" value="1"/>
</dbReference>